<feature type="compositionally biased region" description="Basic and acidic residues" evidence="12">
    <location>
        <begin position="118"/>
        <end position="146"/>
    </location>
</feature>
<dbReference type="GO" id="GO:0005524">
    <property type="term" value="F:ATP binding"/>
    <property type="evidence" value="ECO:0007669"/>
    <property type="project" value="UniProtKB-UniRule"/>
</dbReference>
<protein>
    <recommendedName>
        <fullName evidence="9 10">Transcription termination factor Rho</fullName>
        <ecNumber evidence="9 10">3.6.4.-</ecNumber>
    </recommendedName>
    <alternativeName>
        <fullName evidence="9">ATP-dependent helicase Rho</fullName>
    </alternativeName>
</protein>
<evidence type="ECO:0000256" key="9">
    <source>
        <dbReference type="HAMAP-Rule" id="MF_01884"/>
    </source>
</evidence>
<dbReference type="EMBL" id="CP119075">
    <property type="protein sequence ID" value="WED67203.1"/>
    <property type="molecule type" value="Genomic_DNA"/>
</dbReference>
<dbReference type="Gene3D" id="3.40.50.300">
    <property type="entry name" value="P-loop containing nucleotide triphosphate hydrolases"/>
    <property type="match status" value="1"/>
</dbReference>
<feature type="binding site" evidence="9">
    <location>
        <position position="459"/>
    </location>
    <ligand>
        <name>ATP</name>
        <dbReference type="ChEBI" id="CHEBI:30616"/>
    </ligand>
</feature>
<feature type="binding site" evidence="9">
    <location>
        <begin position="428"/>
        <end position="433"/>
    </location>
    <ligand>
        <name>ATP</name>
        <dbReference type="ChEBI" id="CHEBI:30616"/>
    </ligand>
</feature>
<comment type="caution">
    <text evidence="9">Lacks conserved residue(s) required for the propagation of feature annotation.</text>
</comment>
<feature type="compositionally biased region" description="Basic residues" evidence="12">
    <location>
        <begin position="184"/>
        <end position="196"/>
    </location>
</feature>
<evidence type="ECO:0000256" key="1">
    <source>
        <dbReference type="ARBA" id="ARBA00022472"/>
    </source>
</evidence>
<accession>A0AAF0CSG3</accession>
<evidence type="ECO:0000259" key="13">
    <source>
        <dbReference type="PROSITE" id="PS51856"/>
    </source>
</evidence>
<dbReference type="PANTHER" id="PTHR46425">
    <property type="entry name" value="TRANSCRIPTION TERMINATION FACTOR RHO"/>
    <property type="match status" value="1"/>
</dbReference>
<comment type="similarity">
    <text evidence="9 11">Belongs to the Rho family.</text>
</comment>
<feature type="compositionally biased region" description="Low complexity" evidence="12">
    <location>
        <begin position="74"/>
        <end position="94"/>
    </location>
</feature>
<dbReference type="KEGG" id="slom:PXH66_10100"/>
<dbReference type="InterPro" id="IPR027417">
    <property type="entry name" value="P-loop_NTPase"/>
</dbReference>
<dbReference type="SUPFAM" id="SSF52540">
    <property type="entry name" value="P-loop containing nucleoside triphosphate hydrolases"/>
    <property type="match status" value="1"/>
</dbReference>
<evidence type="ECO:0000256" key="10">
    <source>
        <dbReference type="NCBIfam" id="TIGR00767"/>
    </source>
</evidence>
<evidence type="ECO:0000256" key="8">
    <source>
        <dbReference type="ARBA" id="ARBA00023163"/>
    </source>
</evidence>
<evidence type="ECO:0000256" key="5">
    <source>
        <dbReference type="ARBA" id="ARBA00022840"/>
    </source>
</evidence>
<evidence type="ECO:0000256" key="3">
    <source>
        <dbReference type="ARBA" id="ARBA00022801"/>
    </source>
</evidence>
<feature type="region of interest" description="Disordered" evidence="12">
    <location>
        <begin position="1"/>
        <end position="222"/>
    </location>
</feature>
<dbReference type="Pfam" id="PF07497">
    <property type="entry name" value="Rho_RNA_bind"/>
    <property type="match status" value="1"/>
</dbReference>
<dbReference type="SUPFAM" id="SSF50249">
    <property type="entry name" value="Nucleic acid-binding proteins"/>
    <property type="match status" value="1"/>
</dbReference>
<dbReference type="SMART" id="SM00382">
    <property type="entry name" value="AAA"/>
    <property type="match status" value="1"/>
</dbReference>
<comment type="function">
    <text evidence="9">Facilitates transcription termination by a mechanism that involves Rho binding to the nascent RNA, activation of Rho's RNA-dependent ATPase activity, and release of the mRNA from the DNA template.</text>
</comment>
<organism evidence="14 15">
    <name type="scientific">Synoicihabitans lomoniglobus</name>
    <dbReference type="NCBI Taxonomy" id="2909285"/>
    <lineage>
        <taxon>Bacteria</taxon>
        <taxon>Pseudomonadati</taxon>
        <taxon>Verrucomicrobiota</taxon>
        <taxon>Opitutia</taxon>
        <taxon>Opitutales</taxon>
        <taxon>Opitutaceae</taxon>
        <taxon>Synoicihabitans</taxon>
    </lineage>
</organism>
<evidence type="ECO:0000313" key="14">
    <source>
        <dbReference type="EMBL" id="WED67203.1"/>
    </source>
</evidence>
<feature type="binding site" evidence="9">
    <location>
        <begin position="416"/>
        <end position="421"/>
    </location>
    <ligand>
        <name>ATP</name>
        <dbReference type="ChEBI" id="CHEBI:30616"/>
    </ligand>
</feature>
<evidence type="ECO:0000313" key="15">
    <source>
        <dbReference type="Proteomes" id="UP001218638"/>
    </source>
</evidence>
<evidence type="ECO:0000256" key="2">
    <source>
        <dbReference type="ARBA" id="ARBA00022741"/>
    </source>
</evidence>
<dbReference type="Gene3D" id="2.40.50.140">
    <property type="entry name" value="Nucleic acid-binding proteins"/>
    <property type="match status" value="1"/>
</dbReference>
<dbReference type="PROSITE" id="PS51856">
    <property type="entry name" value="RHO_RNA_BD"/>
    <property type="match status" value="1"/>
</dbReference>
<dbReference type="GO" id="GO:0016787">
    <property type="term" value="F:hydrolase activity"/>
    <property type="evidence" value="ECO:0007669"/>
    <property type="project" value="UniProtKB-KW"/>
</dbReference>
<dbReference type="GO" id="GO:0003723">
    <property type="term" value="F:RNA binding"/>
    <property type="evidence" value="ECO:0007669"/>
    <property type="project" value="UniProtKB-UniRule"/>
</dbReference>
<dbReference type="HAMAP" id="MF_01884">
    <property type="entry name" value="Rho"/>
    <property type="match status" value="1"/>
</dbReference>
<keyword evidence="6 9" id="KW-0694">RNA-binding</keyword>
<evidence type="ECO:0000256" key="12">
    <source>
        <dbReference type="SAM" id="MobiDB-lite"/>
    </source>
</evidence>
<dbReference type="InterPro" id="IPR004665">
    <property type="entry name" value="Term_rho"/>
</dbReference>
<evidence type="ECO:0000256" key="4">
    <source>
        <dbReference type="ARBA" id="ARBA00022806"/>
    </source>
</evidence>
<dbReference type="PANTHER" id="PTHR46425:SF1">
    <property type="entry name" value="TRANSCRIPTION TERMINATION FACTOR RHO"/>
    <property type="match status" value="1"/>
</dbReference>
<gene>
    <name evidence="9 14" type="primary">rho</name>
    <name evidence="14" type="ORF">PXH66_10100</name>
</gene>
<keyword evidence="3 9" id="KW-0378">Hydrolase</keyword>
<dbReference type="InterPro" id="IPR012340">
    <property type="entry name" value="NA-bd_OB-fold"/>
</dbReference>
<dbReference type="InterPro" id="IPR003593">
    <property type="entry name" value="AAA+_ATPase"/>
</dbReference>
<dbReference type="GO" id="GO:0006353">
    <property type="term" value="P:DNA-templated transcription termination"/>
    <property type="evidence" value="ECO:0007669"/>
    <property type="project" value="UniProtKB-UniRule"/>
</dbReference>
<keyword evidence="15" id="KW-1185">Reference proteome</keyword>
<dbReference type="NCBIfam" id="TIGR00767">
    <property type="entry name" value="rho"/>
    <property type="match status" value="1"/>
</dbReference>
<feature type="compositionally biased region" description="Basic and acidic residues" evidence="12">
    <location>
        <begin position="168"/>
        <end position="183"/>
    </location>
</feature>
<dbReference type="CDD" id="cd01128">
    <property type="entry name" value="rho_factor_C"/>
    <property type="match status" value="1"/>
</dbReference>
<dbReference type="Proteomes" id="UP001218638">
    <property type="component" value="Chromosome"/>
</dbReference>
<sequence length="665" mass="72688">MDDQASPSSEENAAKSPAKKTPVKRTRTRSTKTTTKKTPRKSAKKSVGAETSELPLDSAPAPAAAPKFTPTRKPVSAPEPAPATASEPAPKSEPVAPPPAPASAASTEPARSSTPESRPPREAPESSDKSDKPDRPTDRGPADSGRDPQASGRENQGNGHNNGGGGNSDRHGGDDRESRWGNKRDRKGKRGKKGGKWQKSDPRDRPPAQPLPPGMEEVKLGELPNPSEFEDLAALDQAAQSARESSAVPLILESIYPMGIAELGAKGAELGATVEGVPSRRLWMEAIFRRAAEKSLPMWDHGWLDMTDDGYGFIVHPHVSYRLHPENSYVPPSLVKRYGLKRGHEIEVIVRPPREGERCPAVIGVESVMGNPPEDANGVTPFEELEPYYPLERILMESPVHKDISMRAVDLLTPIGFGQRGLIVAPPRTGKTVLMQNMANSVSHNFPKAKLIMLLIDERPEEVTDFKRHTQGEVVSSTFDEAPSNHVHAAEMVIEKARRLVEQGDHVVILLDSVTRLARAYNALASNSGKIMSGGIEATALQKPKRFFGSARNIEGKGSLTILGTALIDTNSRMDEVIFEEFKGTGNMELHLDRGLSDKRIFPAINIDRSGTRKEELIYHPAEMERVYGLRRAMQGIPPVEAMEMFIKRLRKTKTNAEFLMSLKS</sequence>
<feature type="domain" description="Rho RNA-BD" evidence="13">
    <location>
        <begin position="297"/>
        <end position="372"/>
    </location>
</feature>
<keyword evidence="2 9" id="KW-0547">Nucleotide-binding</keyword>
<dbReference type="GO" id="GO:0004386">
    <property type="term" value="F:helicase activity"/>
    <property type="evidence" value="ECO:0007669"/>
    <property type="project" value="UniProtKB-UniRule"/>
</dbReference>
<dbReference type="Pfam" id="PF00006">
    <property type="entry name" value="ATP-synt_ab"/>
    <property type="match status" value="1"/>
</dbReference>
<keyword evidence="8 9" id="KW-0804">Transcription</keyword>
<dbReference type="GO" id="GO:0008186">
    <property type="term" value="F:ATP-dependent activity, acting on RNA"/>
    <property type="evidence" value="ECO:0007669"/>
    <property type="project" value="UniProtKB-UniRule"/>
</dbReference>
<evidence type="ECO:0000256" key="11">
    <source>
        <dbReference type="PROSITE-ProRule" id="PRU01203"/>
    </source>
</evidence>
<dbReference type="InterPro" id="IPR041703">
    <property type="entry name" value="Rho_factor_ATP-bd"/>
</dbReference>
<feature type="compositionally biased region" description="Polar residues" evidence="12">
    <location>
        <begin position="1"/>
        <end position="11"/>
    </location>
</feature>
<keyword evidence="1 9" id="KW-0806">Transcription termination</keyword>
<keyword evidence="7 9" id="KW-0805">Transcription regulation</keyword>
<dbReference type="InterPro" id="IPR000194">
    <property type="entry name" value="ATPase_F1/V1/A1_a/bsu_nucl-bd"/>
</dbReference>
<dbReference type="RefSeq" id="WP_330931465.1">
    <property type="nucleotide sequence ID" value="NZ_CP119075.1"/>
</dbReference>
<dbReference type="EC" id="3.6.4.-" evidence="9 10"/>
<comment type="subunit">
    <text evidence="9">Homohexamer. The homohexamer assembles into an open ring structure.</text>
</comment>
<dbReference type="InterPro" id="IPR011113">
    <property type="entry name" value="Rho_RNA-bd"/>
</dbReference>
<dbReference type="NCBIfam" id="NF006886">
    <property type="entry name" value="PRK09376.1"/>
    <property type="match status" value="1"/>
</dbReference>
<dbReference type="AlphaFoldDB" id="A0AAF0CSG3"/>
<feature type="compositionally biased region" description="Low complexity" evidence="12">
    <location>
        <begin position="102"/>
        <end position="116"/>
    </location>
</feature>
<keyword evidence="4 9" id="KW-0347">Helicase</keyword>
<keyword evidence="5 9" id="KW-0067">ATP-binding</keyword>
<evidence type="ECO:0000256" key="7">
    <source>
        <dbReference type="ARBA" id="ARBA00023015"/>
    </source>
</evidence>
<evidence type="ECO:0000256" key="6">
    <source>
        <dbReference type="ARBA" id="ARBA00022884"/>
    </source>
</evidence>
<feature type="compositionally biased region" description="Basic residues" evidence="12">
    <location>
        <begin position="17"/>
        <end position="44"/>
    </location>
</feature>
<proteinExistence type="inferred from homology"/>
<reference evidence="14" key="1">
    <citation type="submission" date="2023-03" db="EMBL/GenBank/DDBJ databases">
        <title>Lomoglobus Profundus gen. nov., sp. nov., a novel member of the phylum Verrucomicrobia, isolated from deep-marine sediment of South China Sea.</title>
        <authorList>
            <person name="Ahmad T."/>
            <person name="Ishaq S.E."/>
            <person name="Wang F."/>
        </authorList>
    </citation>
    <scope>NUCLEOTIDE SEQUENCE</scope>
    <source>
        <strain evidence="14">LMO-M01</strain>
    </source>
</reference>
<name>A0AAF0CSG3_9BACT</name>